<dbReference type="Gene3D" id="2.60.120.10">
    <property type="entry name" value="Jelly Rolls"/>
    <property type="match status" value="1"/>
</dbReference>
<evidence type="ECO:0000313" key="2">
    <source>
        <dbReference type="Proteomes" id="UP000218934"/>
    </source>
</evidence>
<proteinExistence type="predicted"/>
<gene>
    <name evidence="1" type="ORF">COO09_22555</name>
</gene>
<accession>A0A2A4FQJ4</accession>
<dbReference type="SUPFAM" id="SSF51182">
    <property type="entry name" value="RmlC-like cupins"/>
    <property type="match status" value="1"/>
</dbReference>
<dbReference type="EMBL" id="NWUF01000038">
    <property type="protein sequence ID" value="PCE39982.1"/>
    <property type="molecule type" value="Genomic_DNA"/>
</dbReference>
<dbReference type="Proteomes" id="UP000218934">
    <property type="component" value="Unassembled WGS sequence"/>
</dbReference>
<sequence>MGAWHYRDAPLTDLEEGAESWIARGANFVTVVSKATAGTRLERADNPDEYMILTDKIGATVAAGGETVEVAPDSLTIVPPGPSSVTLNGNGEIIRVFSSRASDLAARATNAAAYAERPVDVAPLDPWPLPIGGYRLRTYRLADYIREGTNMRIFRSTNLMLNVMTARNVPRDTSKLTPHAHADFEQGSLAIGGTYIHHIRYPWGPDFATWRDDEHIEMASPSLLVIPPTVVHTSRNIGDEPGRLVDVFAPPRMDFSLREGLVANAEDYPMP</sequence>
<protein>
    <submittedName>
        <fullName evidence="1">Uncharacterized protein</fullName>
    </submittedName>
</protein>
<organism evidence="1 2">
    <name type="scientific">Rhizorhabdus dicambivorans</name>
    <dbReference type="NCBI Taxonomy" id="1850238"/>
    <lineage>
        <taxon>Bacteria</taxon>
        <taxon>Pseudomonadati</taxon>
        <taxon>Pseudomonadota</taxon>
        <taxon>Alphaproteobacteria</taxon>
        <taxon>Sphingomonadales</taxon>
        <taxon>Sphingomonadaceae</taxon>
        <taxon>Rhizorhabdus</taxon>
    </lineage>
</organism>
<dbReference type="InterPro" id="IPR011051">
    <property type="entry name" value="RmlC_Cupin_sf"/>
</dbReference>
<comment type="caution">
    <text evidence="1">The sequence shown here is derived from an EMBL/GenBank/DDBJ whole genome shotgun (WGS) entry which is preliminary data.</text>
</comment>
<reference evidence="1 2" key="1">
    <citation type="submission" date="2017-09" db="EMBL/GenBank/DDBJ databases">
        <title>The Catabolism of 3,6-Dichlorosalicylic acid is Initiated by the Cytochrome P450 Monooxygenase DsmABC in Rhizorhabdus dicambivorans Ndbn-20.</title>
        <authorList>
            <person name="Na L."/>
        </authorList>
    </citation>
    <scope>NUCLEOTIDE SEQUENCE [LARGE SCALE GENOMIC DNA]</scope>
    <source>
        <strain evidence="1 2">Ndbn-20m</strain>
    </source>
</reference>
<dbReference type="InterPro" id="IPR014710">
    <property type="entry name" value="RmlC-like_jellyroll"/>
</dbReference>
<name>A0A2A4FQJ4_9SPHN</name>
<evidence type="ECO:0000313" key="1">
    <source>
        <dbReference type="EMBL" id="PCE39982.1"/>
    </source>
</evidence>
<keyword evidence="2" id="KW-1185">Reference proteome</keyword>
<dbReference type="AlphaFoldDB" id="A0A2A4FQJ4"/>